<name>A0A0G4IXW3_PLABS</name>
<dbReference type="InterPro" id="IPR011129">
    <property type="entry name" value="CSD"/>
</dbReference>
<dbReference type="InterPro" id="IPR012340">
    <property type="entry name" value="NA-bd_OB-fold"/>
</dbReference>
<organism evidence="3 5">
    <name type="scientific">Plasmodiophora brassicae</name>
    <name type="common">Clubroot disease agent</name>
    <dbReference type="NCBI Taxonomy" id="37360"/>
    <lineage>
        <taxon>Eukaryota</taxon>
        <taxon>Sar</taxon>
        <taxon>Rhizaria</taxon>
        <taxon>Endomyxa</taxon>
        <taxon>Phytomyxea</taxon>
        <taxon>Plasmodiophorida</taxon>
        <taxon>Plasmodiophoridae</taxon>
        <taxon>Plasmodiophora</taxon>
    </lineage>
</organism>
<proteinExistence type="predicted"/>
<reference evidence="3 5" key="1">
    <citation type="submission" date="2015-02" db="EMBL/GenBank/DDBJ databases">
        <authorList>
            <person name="Chooi Y.-H."/>
        </authorList>
    </citation>
    <scope>NUCLEOTIDE SEQUENCE [LARGE SCALE GENOMIC DNA]</scope>
    <source>
        <strain evidence="3">E3</strain>
    </source>
</reference>
<dbReference type="EMBL" id="OVEO01000012">
    <property type="protein sequence ID" value="SPQ99543.1"/>
    <property type="molecule type" value="Genomic_DNA"/>
</dbReference>
<dbReference type="PANTHER" id="PTHR46565:SF20">
    <property type="entry name" value="COLD SHOCK DOMAIN-CONTAINING PROTEIN 4"/>
    <property type="match status" value="1"/>
</dbReference>
<dbReference type="Proteomes" id="UP000290189">
    <property type="component" value="Unassembled WGS sequence"/>
</dbReference>
<accession>A0A0G4IXW3</accession>
<dbReference type="Proteomes" id="UP000039324">
    <property type="component" value="Unassembled WGS sequence"/>
</dbReference>
<evidence type="ECO:0000313" key="4">
    <source>
        <dbReference type="EMBL" id="SPQ99543.1"/>
    </source>
</evidence>
<dbReference type="InterPro" id="IPR019844">
    <property type="entry name" value="CSD_CS"/>
</dbReference>
<sequence>MLSLRRSVRHMSRSSGIVKFFNVTKGFGFITPHDGGDDVFVHQTAIHAQGFRSLAEGEQVEFEVEKGEDGRIRASNVTGPLGEYVKGVPREQQQQMFGGGRGGGGGFAGSDPFGSAGGAGGMGGGGGGFGGPGGFGSQDGVGGPGGFGPSGMGGAGGGLFGGPNPGTGSFTGPTGSGGPSFDPHQDGNHW</sequence>
<dbReference type="PRINTS" id="PR00050">
    <property type="entry name" value="COLDSHOCK"/>
</dbReference>
<dbReference type="PROSITE" id="PS51857">
    <property type="entry name" value="CSD_2"/>
    <property type="match status" value="1"/>
</dbReference>
<feature type="compositionally biased region" description="Gly residues" evidence="1">
    <location>
        <begin position="117"/>
        <end position="165"/>
    </location>
</feature>
<evidence type="ECO:0000259" key="2">
    <source>
        <dbReference type="PROSITE" id="PS51857"/>
    </source>
</evidence>
<evidence type="ECO:0000313" key="5">
    <source>
        <dbReference type="Proteomes" id="UP000039324"/>
    </source>
</evidence>
<keyword evidence="5" id="KW-1185">Reference proteome</keyword>
<dbReference type="OMA" id="EYGHMAR"/>
<protein>
    <recommendedName>
        <fullName evidence="2">CSD domain-containing protein</fullName>
    </recommendedName>
</protein>
<evidence type="ECO:0000313" key="6">
    <source>
        <dbReference type="Proteomes" id="UP000290189"/>
    </source>
</evidence>
<feature type="region of interest" description="Disordered" evidence="1">
    <location>
        <begin position="117"/>
        <end position="190"/>
    </location>
</feature>
<dbReference type="GO" id="GO:0003676">
    <property type="term" value="F:nucleic acid binding"/>
    <property type="evidence" value="ECO:0007669"/>
    <property type="project" value="InterPro"/>
</dbReference>
<gene>
    <name evidence="3" type="ORF">PBRA_007645</name>
    <name evidence="4" type="ORF">PLBR_LOCUS6758</name>
</gene>
<dbReference type="SMART" id="SM00357">
    <property type="entry name" value="CSP"/>
    <property type="match status" value="1"/>
</dbReference>
<dbReference type="Pfam" id="PF00313">
    <property type="entry name" value="CSD"/>
    <property type="match status" value="1"/>
</dbReference>
<geneLocation type="mitochondrion" evidence="4"/>
<dbReference type="PANTHER" id="PTHR46565">
    <property type="entry name" value="COLD SHOCK DOMAIN PROTEIN 2"/>
    <property type="match status" value="1"/>
</dbReference>
<feature type="domain" description="CSD" evidence="2">
    <location>
        <begin position="13"/>
        <end position="79"/>
    </location>
</feature>
<evidence type="ECO:0000256" key="1">
    <source>
        <dbReference type="SAM" id="MobiDB-lite"/>
    </source>
</evidence>
<dbReference type="STRING" id="37360.A0A0G4IXW3"/>
<keyword evidence="4" id="KW-0496">Mitochondrion</keyword>
<dbReference type="PROSITE" id="PS00352">
    <property type="entry name" value="CSD_1"/>
    <property type="match status" value="1"/>
</dbReference>
<dbReference type="Gene3D" id="2.40.50.140">
    <property type="entry name" value="Nucleic acid-binding proteins"/>
    <property type="match status" value="1"/>
</dbReference>
<dbReference type="CDD" id="cd04458">
    <property type="entry name" value="CSP_CDS"/>
    <property type="match status" value="1"/>
</dbReference>
<dbReference type="SUPFAM" id="SSF50249">
    <property type="entry name" value="Nucleic acid-binding proteins"/>
    <property type="match status" value="1"/>
</dbReference>
<dbReference type="EMBL" id="CDSF01000095">
    <property type="protein sequence ID" value="CEO99911.1"/>
    <property type="molecule type" value="Genomic_DNA"/>
</dbReference>
<dbReference type="InterPro" id="IPR002059">
    <property type="entry name" value="CSP_DNA-bd"/>
</dbReference>
<dbReference type="AlphaFoldDB" id="A0A0G4IXW3"/>
<reference evidence="4 6" key="2">
    <citation type="submission" date="2018-03" db="EMBL/GenBank/DDBJ databases">
        <authorList>
            <person name="Fogelqvist J."/>
        </authorList>
    </citation>
    <scope>NUCLEOTIDE SEQUENCE [LARGE SCALE GENOMIC DNA]</scope>
</reference>
<dbReference type="OrthoDB" id="422005at2759"/>
<evidence type="ECO:0000313" key="3">
    <source>
        <dbReference type="EMBL" id="CEO99911.1"/>
    </source>
</evidence>